<dbReference type="CDD" id="cd00009">
    <property type="entry name" value="AAA"/>
    <property type="match status" value="1"/>
</dbReference>
<feature type="domain" description="TIR" evidence="8">
    <location>
        <begin position="12"/>
        <end position="176"/>
    </location>
</feature>
<dbReference type="Pfam" id="PF23282">
    <property type="entry name" value="WHD_ROQ1"/>
    <property type="match status" value="1"/>
</dbReference>
<dbReference type="EC" id="3.2.2.6" evidence="1"/>
<dbReference type="SUPFAM" id="SSF52540">
    <property type="entry name" value="P-loop containing nucleoside triphosphate hydrolases"/>
    <property type="match status" value="1"/>
</dbReference>
<dbReference type="InterPro" id="IPR035897">
    <property type="entry name" value="Toll_tir_struct_dom_sf"/>
</dbReference>
<dbReference type="GO" id="GO:0061809">
    <property type="term" value="F:NAD+ nucleosidase activity, cyclic ADP-ribose generating"/>
    <property type="evidence" value="ECO:0007669"/>
    <property type="project" value="UniProtKB-EC"/>
</dbReference>
<dbReference type="InterPro" id="IPR003593">
    <property type="entry name" value="AAA+_ATPase"/>
</dbReference>
<reference evidence="10" key="2">
    <citation type="submission" date="2025-08" db="UniProtKB">
        <authorList>
            <consortium name="RefSeq"/>
        </authorList>
    </citation>
    <scope>IDENTIFICATION</scope>
    <source>
        <tissue evidence="10">Leaf</tissue>
    </source>
</reference>
<dbReference type="InterPro" id="IPR011713">
    <property type="entry name" value="Leu-rich_rpt_3"/>
</dbReference>
<dbReference type="InterPro" id="IPR027417">
    <property type="entry name" value="P-loop_NTPase"/>
</dbReference>
<evidence type="ECO:0000256" key="1">
    <source>
        <dbReference type="ARBA" id="ARBA00011982"/>
    </source>
</evidence>
<evidence type="ECO:0000256" key="7">
    <source>
        <dbReference type="ARBA" id="ARBA00047304"/>
    </source>
</evidence>
<dbReference type="RefSeq" id="XP_056850079.1">
    <property type="nucleotide sequence ID" value="XM_056994099.1"/>
</dbReference>
<dbReference type="Gene3D" id="3.40.50.10140">
    <property type="entry name" value="Toll/interleukin-1 receptor homology (TIR) domain"/>
    <property type="match status" value="1"/>
</dbReference>
<dbReference type="PANTHER" id="PTHR11017:SF525">
    <property type="entry name" value="TIR DOMAIN-CONTAINING PROTEIN"/>
    <property type="match status" value="1"/>
</dbReference>
<dbReference type="GO" id="GO:0006952">
    <property type="term" value="P:defense response"/>
    <property type="evidence" value="ECO:0007669"/>
    <property type="project" value="UniProtKB-KW"/>
</dbReference>
<keyword evidence="6" id="KW-0520">NAD</keyword>
<dbReference type="FunFam" id="3.40.50.10140:FF:000007">
    <property type="entry name" value="Disease resistance protein (TIR-NBS-LRR class)"/>
    <property type="match status" value="1"/>
</dbReference>
<evidence type="ECO:0000313" key="9">
    <source>
        <dbReference type="Proteomes" id="UP000504610"/>
    </source>
</evidence>
<dbReference type="PRINTS" id="PR00364">
    <property type="entry name" value="DISEASERSIST"/>
</dbReference>
<evidence type="ECO:0000256" key="6">
    <source>
        <dbReference type="ARBA" id="ARBA00023027"/>
    </source>
</evidence>
<name>A0A9W3CEX0_RAPSA</name>
<dbReference type="Gene3D" id="1.10.8.430">
    <property type="entry name" value="Helical domain of apoptotic protease-activating factors"/>
    <property type="match status" value="1"/>
</dbReference>
<dbReference type="SMART" id="SM00255">
    <property type="entry name" value="TIR"/>
    <property type="match status" value="1"/>
</dbReference>
<dbReference type="Gene3D" id="3.80.10.10">
    <property type="entry name" value="Ribonuclease Inhibitor"/>
    <property type="match status" value="2"/>
</dbReference>
<comment type="catalytic activity">
    <reaction evidence="7">
        <text>NAD(+) + H2O = ADP-D-ribose + nicotinamide + H(+)</text>
        <dbReference type="Rhea" id="RHEA:16301"/>
        <dbReference type="ChEBI" id="CHEBI:15377"/>
        <dbReference type="ChEBI" id="CHEBI:15378"/>
        <dbReference type="ChEBI" id="CHEBI:17154"/>
        <dbReference type="ChEBI" id="CHEBI:57540"/>
        <dbReference type="ChEBI" id="CHEBI:57967"/>
        <dbReference type="EC" id="3.2.2.6"/>
    </reaction>
    <physiologicalReaction direction="left-to-right" evidence="7">
        <dbReference type="Rhea" id="RHEA:16302"/>
    </physiologicalReaction>
</comment>
<sequence length="997" mass="114216">MTLRPSSSSCSWRFHLFPSFHGPDVRVSFLSHLRKQFERNGIIMFNDQEIQRSQIIKPELTRAIQESRILIVVLSQSYASSSWCLNELVEILKCEETAGRIVMTIFYKVDPSDVRKQIGEFGEAFKKTCEGRTQTEIQRWTRALTHVANIEGEHSLNWVNEADMIEKIAKDVSDKLNATPSNDFDSMVGLEAHLEKLKSSLHLEKDGAMIVGISGPAGIGKTTIARALYNQLSSNFPLRYFMENVRGIYRRIDCDQHGLKLHLQEQLLSKILNHDGMKIFHSDVVYERLQNQKVLIILDDVDHLEQLDALARDVSWFGHGSRIIVTTEDQELLKQHGIKNTYHVNLPSNEEALGIFSRYAFRQSTPTSGFKDLAERVVELCGNLPLGLRVVGSSLREKNEDEWDAVVHRLETNLDRDIERVLRFGYESLHETDQILFLYVAIFFNYIDNDHVKSMLSSTHLDERHGLNTLVNRSLIDISSKGKVVMHKLLQQVGRQVIHRQEPWKRQILMDAHEISDILEHGKGTRAVSGISFDTFETGQVFISASAFKRMPNLRYLSVHTRWHDKNDRVYIPEDMEFPPRLRLLHWDAYPSKSLPPKFYPEHLVELNMQESQLEKLWEGTPRLTNLKKMELMESWHLKELPDLSSATKLERLDLAWCQSLVEIPFSLSNLHKLKVLAMFACSNLQVLPNTLNLASLKVVNMAGCSRLRKFPDFSTNISSLKLSNTLVEQVPASIQHWTRLRFLDLSYNEKLKTLENLPEGASHLNLSYSGIEKVSDCIKGLHGLQHFNLSGCRKLESLPELPPQLMFLSANDCESLKSVSCPFYTPNAQLNFTNCFKLGQQARRAIIQQSFLDGWALLPGREVPAEFDHRARGSSLTLHCSASSRFKICLVVAPNHQIREYRVSQLLCRRIGKCELDLSSVKVYRIPRFGTEHLFIFHSGCIEDDQSVSEIVFEFSSKLHDFEIVECGVQILTDEIERSAMCLNPAKRLKTTLSEQ</sequence>
<dbReference type="AlphaFoldDB" id="A0A9W3CEX0"/>
<reference evidence="9" key="1">
    <citation type="journal article" date="2019" name="Database">
        <title>The radish genome database (RadishGD): an integrated information resource for radish genomics.</title>
        <authorList>
            <person name="Yu H.J."/>
            <person name="Baek S."/>
            <person name="Lee Y.J."/>
            <person name="Cho A."/>
            <person name="Mun J.H."/>
        </authorList>
    </citation>
    <scope>NUCLEOTIDE SEQUENCE [LARGE SCALE GENOMIC DNA]</scope>
    <source>
        <strain evidence="9">cv. WK10039</strain>
    </source>
</reference>
<evidence type="ECO:0000256" key="5">
    <source>
        <dbReference type="ARBA" id="ARBA00022821"/>
    </source>
</evidence>
<dbReference type="KEGG" id="rsz:108825163"/>
<organism evidence="9 10">
    <name type="scientific">Raphanus sativus</name>
    <name type="common">Radish</name>
    <name type="synonym">Raphanus raphanistrum var. sativus</name>
    <dbReference type="NCBI Taxonomy" id="3726"/>
    <lineage>
        <taxon>Eukaryota</taxon>
        <taxon>Viridiplantae</taxon>
        <taxon>Streptophyta</taxon>
        <taxon>Embryophyta</taxon>
        <taxon>Tracheophyta</taxon>
        <taxon>Spermatophyta</taxon>
        <taxon>Magnoliopsida</taxon>
        <taxon>eudicotyledons</taxon>
        <taxon>Gunneridae</taxon>
        <taxon>Pentapetalae</taxon>
        <taxon>rosids</taxon>
        <taxon>malvids</taxon>
        <taxon>Brassicales</taxon>
        <taxon>Brassicaceae</taxon>
        <taxon>Brassiceae</taxon>
        <taxon>Raphanus</taxon>
    </lineage>
</organism>
<evidence type="ECO:0000313" key="10">
    <source>
        <dbReference type="RefSeq" id="XP_056850079.1"/>
    </source>
</evidence>
<accession>A0A9W3CEX0</accession>
<dbReference type="FunFam" id="3.40.50.300:FF:001002">
    <property type="entry name" value="Disease resistance protein (TIR-NBS-LRR class)"/>
    <property type="match status" value="1"/>
</dbReference>
<dbReference type="InterPro" id="IPR058192">
    <property type="entry name" value="WHD_ROQ1-like"/>
</dbReference>
<dbReference type="Pfam" id="PF00931">
    <property type="entry name" value="NB-ARC"/>
    <property type="match status" value="1"/>
</dbReference>
<dbReference type="SUPFAM" id="SSF52200">
    <property type="entry name" value="Toll/Interleukin receptor TIR domain"/>
    <property type="match status" value="1"/>
</dbReference>
<dbReference type="SMART" id="SM00382">
    <property type="entry name" value="AAA"/>
    <property type="match status" value="1"/>
</dbReference>
<evidence type="ECO:0000256" key="4">
    <source>
        <dbReference type="ARBA" id="ARBA00022801"/>
    </source>
</evidence>
<dbReference type="PROSITE" id="PS50104">
    <property type="entry name" value="TIR"/>
    <property type="match status" value="1"/>
</dbReference>
<dbReference type="Proteomes" id="UP000504610">
    <property type="component" value="Chromosome 9"/>
</dbReference>
<dbReference type="Pfam" id="PF01582">
    <property type="entry name" value="TIR"/>
    <property type="match status" value="1"/>
</dbReference>
<dbReference type="FunFam" id="3.80.10.10:FF:000386">
    <property type="entry name" value="Disease resistance protein RPS4"/>
    <property type="match status" value="1"/>
</dbReference>
<dbReference type="InterPro" id="IPR032675">
    <property type="entry name" value="LRR_dom_sf"/>
</dbReference>
<proteinExistence type="predicted"/>
<evidence type="ECO:0000256" key="3">
    <source>
        <dbReference type="ARBA" id="ARBA00022737"/>
    </source>
</evidence>
<evidence type="ECO:0000259" key="8">
    <source>
        <dbReference type="PROSITE" id="PS50104"/>
    </source>
</evidence>
<keyword evidence="9" id="KW-1185">Reference proteome</keyword>
<keyword evidence="3" id="KW-0677">Repeat</keyword>
<evidence type="ECO:0000256" key="2">
    <source>
        <dbReference type="ARBA" id="ARBA00022614"/>
    </source>
</evidence>
<dbReference type="PANTHER" id="PTHR11017">
    <property type="entry name" value="LEUCINE-RICH REPEAT-CONTAINING PROTEIN"/>
    <property type="match status" value="1"/>
</dbReference>
<keyword evidence="2" id="KW-0433">Leucine-rich repeat</keyword>
<gene>
    <name evidence="10" type="primary">LOC108825163</name>
</gene>
<dbReference type="InterPro" id="IPR042197">
    <property type="entry name" value="Apaf_helical"/>
</dbReference>
<dbReference type="OrthoDB" id="1073546at2759"/>
<keyword evidence="5" id="KW-0611">Plant defense</keyword>
<protein>
    <recommendedName>
        <fullName evidence="1">ADP-ribosyl cyclase/cyclic ADP-ribose hydrolase</fullName>
        <ecNumber evidence="1">3.2.2.6</ecNumber>
    </recommendedName>
</protein>
<dbReference type="InterPro" id="IPR002182">
    <property type="entry name" value="NB-ARC"/>
</dbReference>
<dbReference type="SUPFAM" id="SSF52058">
    <property type="entry name" value="L domain-like"/>
    <property type="match status" value="1"/>
</dbReference>
<dbReference type="InterPro" id="IPR000157">
    <property type="entry name" value="TIR_dom"/>
</dbReference>
<dbReference type="InterPro" id="IPR044974">
    <property type="entry name" value="Disease_R_plants"/>
</dbReference>
<dbReference type="GO" id="GO:0043531">
    <property type="term" value="F:ADP binding"/>
    <property type="evidence" value="ECO:0007669"/>
    <property type="project" value="InterPro"/>
</dbReference>
<dbReference type="Pfam" id="PF07725">
    <property type="entry name" value="LRR_3"/>
    <property type="match status" value="1"/>
</dbReference>
<dbReference type="GO" id="GO:0007165">
    <property type="term" value="P:signal transduction"/>
    <property type="evidence" value="ECO:0007669"/>
    <property type="project" value="InterPro"/>
</dbReference>
<keyword evidence="4" id="KW-0378">Hydrolase</keyword>
<dbReference type="GeneID" id="108825163"/>
<dbReference type="FunFam" id="1.10.8.430:FF:000002">
    <property type="entry name" value="Disease resistance protein (TIR-NBS-LRR class)"/>
    <property type="match status" value="1"/>
</dbReference>
<dbReference type="Gene3D" id="3.40.50.300">
    <property type="entry name" value="P-loop containing nucleotide triphosphate hydrolases"/>
    <property type="match status" value="1"/>
</dbReference>